<dbReference type="EMBL" id="WEIA01000033">
    <property type="protein sequence ID" value="NLR24376.1"/>
    <property type="molecule type" value="Genomic_DNA"/>
</dbReference>
<sequence length="67" mass="7971">MNRLPQNYLHCEVVQQFFELVNYSAANKKVDKTQQQLMNEQVEKAFKEYGPDAKLNIRLERCPLNKK</sequence>
<accession>A0A8I2HCX0</accession>
<gene>
    <name evidence="1" type="ORF">F9Y85_24345</name>
</gene>
<dbReference type="AlphaFoldDB" id="A0A8I2HCX0"/>
<evidence type="ECO:0000313" key="1">
    <source>
        <dbReference type="EMBL" id="NLR24376.1"/>
    </source>
</evidence>
<proteinExistence type="predicted"/>
<dbReference type="Proteomes" id="UP000646877">
    <property type="component" value="Unassembled WGS sequence"/>
</dbReference>
<comment type="caution">
    <text evidence="1">The sequence shown here is derived from an EMBL/GenBank/DDBJ whole genome shotgun (WGS) entry which is preliminary data.</text>
</comment>
<protein>
    <submittedName>
        <fullName evidence="1">Uncharacterized protein</fullName>
    </submittedName>
</protein>
<organism evidence="1 2">
    <name type="scientific">Pseudoalteromonas maricaloris</name>
    <dbReference type="NCBI Taxonomy" id="184924"/>
    <lineage>
        <taxon>Bacteria</taxon>
        <taxon>Pseudomonadati</taxon>
        <taxon>Pseudomonadota</taxon>
        <taxon>Gammaproteobacteria</taxon>
        <taxon>Alteromonadales</taxon>
        <taxon>Pseudoalteromonadaceae</taxon>
        <taxon>Pseudoalteromonas</taxon>
    </lineage>
</organism>
<name>A0A8I2HCX0_9GAMM</name>
<reference evidence="1" key="1">
    <citation type="submission" date="2019-10" db="EMBL/GenBank/DDBJ databases">
        <authorList>
            <person name="Paulsen S."/>
        </authorList>
    </citation>
    <scope>NUCLEOTIDE SEQUENCE</scope>
    <source>
        <strain evidence="1">LMG 19692</strain>
    </source>
</reference>
<evidence type="ECO:0000313" key="2">
    <source>
        <dbReference type="Proteomes" id="UP000646877"/>
    </source>
</evidence>